<dbReference type="InterPro" id="IPR036761">
    <property type="entry name" value="TTHA0802/YceI-like_sf"/>
</dbReference>
<keyword evidence="1" id="KW-0732">Signal</keyword>
<evidence type="ECO:0000256" key="1">
    <source>
        <dbReference type="SAM" id="SignalP"/>
    </source>
</evidence>
<feature type="signal peptide" evidence="1">
    <location>
        <begin position="1"/>
        <end position="18"/>
    </location>
</feature>
<accession>A0ABU3LHD4</accession>
<dbReference type="Pfam" id="PF04264">
    <property type="entry name" value="YceI"/>
    <property type="match status" value="1"/>
</dbReference>
<dbReference type="EMBL" id="JAVTTO010000003">
    <property type="protein sequence ID" value="MDT7832614.1"/>
    <property type="molecule type" value="Genomic_DNA"/>
</dbReference>
<organism evidence="3 4">
    <name type="scientific">Asprobacillus argus</name>
    <dbReference type="NCBI Taxonomy" id="3076534"/>
    <lineage>
        <taxon>Bacteria</taxon>
        <taxon>Pseudomonadati</taxon>
        <taxon>Bacteroidota</taxon>
        <taxon>Flavobacteriia</taxon>
        <taxon>Flavobacteriales</taxon>
        <taxon>Flavobacteriaceae</taxon>
        <taxon>Asprobacillus</taxon>
    </lineage>
</organism>
<evidence type="ECO:0000259" key="2">
    <source>
        <dbReference type="Pfam" id="PF04264"/>
    </source>
</evidence>
<proteinExistence type="predicted"/>
<evidence type="ECO:0000313" key="4">
    <source>
        <dbReference type="Proteomes" id="UP001257277"/>
    </source>
</evidence>
<feature type="chain" id="PRO_5045491426" evidence="1">
    <location>
        <begin position="19"/>
        <end position="179"/>
    </location>
</feature>
<dbReference type="SUPFAM" id="SSF101874">
    <property type="entry name" value="YceI-like"/>
    <property type="match status" value="1"/>
</dbReference>
<dbReference type="RefSeq" id="WP_349241872.1">
    <property type="nucleotide sequence ID" value="NZ_JAVTTO010000003.1"/>
</dbReference>
<dbReference type="InterPro" id="IPR007372">
    <property type="entry name" value="Lipid/polyisoprenoid-bd_YceI"/>
</dbReference>
<protein>
    <submittedName>
        <fullName evidence="3">YceI family protein</fullName>
    </submittedName>
</protein>
<name>A0ABU3LHD4_9FLAO</name>
<dbReference type="Proteomes" id="UP001257277">
    <property type="component" value="Unassembled WGS sequence"/>
</dbReference>
<dbReference type="Gene3D" id="2.40.128.110">
    <property type="entry name" value="Lipid/polyisoprenoid-binding, YceI-like"/>
    <property type="match status" value="1"/>
</dbReference>
<evidence type="ECO:0000313" key="3">
    <source>
        <dbReference type="EMBL" id="MDT7832614.1"/>
    </source>
</evidence>
<sequence length="179" mass="20592">MKKIVLILCFITSFQALAQQYYTRTGVTELMASVNLYDSIKIYNWSTSVVLDAKNGDLSAIIFVKAFQFNRVILESSFNDEVMESDIYPKATFKGKIHDFDPEIGTRKEFKISGELTIKGIQKKAETTSFISKKKNGELWLMATFTMNPKDFNIKIPDLVKDRVGRFIDLTVYFKLKKK</sequence>
<comment type="caution">
    <text evidence="3">The sequence shown here is derived from an EMBL/GenBank/DDBJ whole genome shotgun (WGS) entry which is preliminary data.</text>
</comment>
<reference evidence="3 4" key="1">
    <citation type="submission" date="2023-09" db="EMBL/GenBank/DDBJ databases">
        <title>Novel taxa isolated from Blanes Bay.</title>
        <authorList>
            <person name="Rey-Velasco X."/>
            <person name="Lucena T."/>
        </authorList>
    </citation>
    <scope>NUCLEOTIDE SEQUENCE [LARGE SCALE GENOMIC DNA]</scope>
    <source>
        <strain evidence="3 4">S356</strain>
    </source>
</reference>
<gene>
    <name evidence="3" type="ORF">RQM59_09495</name>
</gene>
<keyword evidence="4" id="KW-1185">Reference proteome</keyword>
<feature type="domain" description="Lipid/polyisoprenoid-binding YceI-like" evidence="2">
    <location>
        <begin position="44"/>
        <end position="170"/>
    </location>
</feature>